<keyword evidence="13 15" id="KW-0472">Membrane</keyword>
<dbReference type="Pfam" id="PF03170">
    <property type="entry name" value="BcsB"/>
    <property type="match status" value="1"/>
</dbReference>
<dbReference type="STRING" id="463040.CAL15_24000"/>
<evidence type="ECO:0000256" key="10">
    <source>
        <dbReference type="ARBA" id="ARBA00022692"/>
    </source>
</evidence>
<evidence type="ECO:0000256" key="8">
    <source>
        <dbReference type="ARBA" id="ARBA00022519"/>
    </source>
</evidence>
<accession>A0A1W6ZK52</accession>
<feature type="transmembrane region" description="Helical" evidence="15">
    <location>
        <begin position="695"/>
        <end position="716"/>
    </location>
</feature>
<dbReference type="NCBIfam" id="NF008330">
    <property type="entry name" value="PRK11114.2-4"/>
    <property type="match status" value="1"/>
</dbReference>
<evidence type="ECO:0000256" key="13">
    <source>
        <dbReference type="ARBA" id="ARBA00023136"/>
    </source>
</evidence>
<dbReference type="InterPro" id="IPR018513">
    <property type="entry name" value="Cell_synthase_bac"/>
</dbReference>
<dbReference type="InterPro" id="IPR003920">
    <property type="entry name" value="Cell_synth_B"/>
</dbReference>
<organism evidence="16 17">
    <name type="scientific">Bordetella genomosp. 13</name>
    <dbReference type="NCBI Taxonomy" id="463040"/>
    <lineage>
        <taxon>Bacteria</taxon>
        <taxon>Pseudomonadati</taxon>
        <taxon>Pseudomonadota</taxon>
        <taxon>Betaproteobacteria</taxon>
        <taxon>Burkholderiales</taxon>
        <taxon>Alcaligenaceae</taxon>
        <taxon>Bordetella</taxon>
    </lineage>
</organism>
<evidence type="ECO:0000256" key="6">
    <source>
        <dbReference type="ARBA" id="ARBA00021844"/>
    </source>
</evidence>
<evidence type="ECO:0000256" key="14">
    <source>
        <dbReference type="ARBA" id="ARBA00033444"/>
    </source>
</evidence>
<evidence type="ECO:0000256" key="12">
    <source>
        <dbReference type="ARBA" id="ARBA00022989"/>
    </source>
</evidence>
<keyword evidence="17" id="KW-1185">Reference proteome</keyword>
<dbReference type="GO" id="GO:0030244">
    <property type="term" value="P:cellulose biosynthetic process"/>
    <property type="evidence" value="ECO:0007669"/>
    <property type="project" value="UniProtKB-KW"/>
</dbReference>
<evidence type="ECO:0000313" key="17">
    <source>
        <dbReference type="Proteomes" id="UP000194161"/>
    </source>
</evidence>
<dbReference type="PANTHER" id="PTHR39083:SF1">
    <property type="entry name" value="CYCLIC DI-GMP-BINDING PROTEIN"/>
    <property type="match status" value="1"/>
</dbReference>
<evidence type="ECO:0000256" key="7">
    <source>
        <dbReference type="ARBA" id="ARBA00022475"/>
    </source>
</evidence>
<dbReference type="GO" id="GO:0005886">
    <property type="term" value="C:plasma membrane"/>
    <property type="evidence" value="ECO:0007669"/>
    <property type="project" value="UniProtKB-SubCell"/>
</dbReference>
<keyword evidence="7 15" id="KW-1003">Cell membrane</keyword>
<keyword evidence="10 15" id="KW-0812">Transmembrane</keyword>
<gene>
    <name evidence="16" type="ORF">CAL15_24000</name>
</gene>
<evidence type="ECO:0000256" key="2">
    <source>
        <dbReference type="ARBA" id="ARBA00004377"/>
    </source>
</evidence>
<dbReference type="OrthoDB" id="9806702at2"/>
<sequence>MPAEAAMPAGAPDADASLPAGARTYSVPLYDLGARQGLPLRGVDGYNGVDFGLRADERVVRARLLMDYTYSPALLPELSHIKVQINGDVANSIALPKETAGTPQQRAVDLPVPALREFNRLDLQLIGHYTLSCEDPVHSSLWANVGPRSALELSVVPVDLPNDLALLPVPFFDPRDGRPLELPVVMPGAPGAGRLEAAGIVSSWLGALAGYRGASFPVSLDALPAHGHAVVLARQGDALPALQLPALSGPTLAIVANPNDAHGKLLLVLGRDDAEIRQAATALALGHQTLSGPTAAITRLVAPEARQPYDAPNWLRRDRPTQFGELLPASQLTVYGHRPAPVNLNLRLPPGLFGWRSDGVPIDLRYRYSPRPGAHQSVLEVTAGDQLVQSVSLRSERREETFSRVFGMPLSESRATVQVPTYMLPPLAALQFRYIYEYAKLGECQNSIVDNIMSAIDPGSTIDISGLPQYAPMPDLRAYADAGFPFTRMADLSETAVILPDQPGPADYAAYLGLLGAMGESTGYPGVGVTVGQAAQADSLRGKDLLVLASGDNQPLLKRWHGDLPRGFDGSRGFGISDWLSRTLDWRGDDPRDRRASAHARVASTSSGATGVLAGMESPLSSGRSVVVVSGSNADGLAAAVRAVRANRNNVDKIEGSLAVVHGAEVSSLANEQSYYVGSLPTWLAVQWFFANHPLLLVLAVLLSATVIAVLVYLSLRARAQRRLGS</sequence>
<keyword evidence="9 15" id="KW-0973">c-di-GMP</keyword>
<evidence type="ECO:0000256" key="9">
    <source>
        <dbReference type="ARBA" id="ARBA00022636"/>
    </source>
</evidence>
<reference evidence="16 17" key="1">
    <citation type="submission" date="2017-05" db="EMBL/GenBank/DDBJ databases">
        <title>Complete and WGS of Bordetella genogroups.</title>
        <authorList>
            <person name="Spilker T."/>
            <person name="LiPuma J."/>
        </authorList>
    </citation>
    <scope>NUCLEOTIDE SEQUENCE [LARGE SCALE GENOMIC DNA]</scope>
    <source>
        <strain evidence="16 17">AU7206</strain>
    </source>
</reference>
<dbReference type="NCBIfam" id="NF008323">
    <property type="entry name" value="PRK11114.1-1"/>
    <property type="match status" value="1"/>
</dbReference>
<evidence type="ECO:0000256" key="1">
    <source>
        <dbReference type="ARBA" id="ARBA00002057"/>
    </source>
</evidence>
<proteinExistence type="inferred from homology"/>
<evidence type="ECO:0000256" key="5">
    <source>
        <dbReference type="ARBA" id="ARBA00011437"/>
    </source>
</evidence>
<protein>
    <recommendedName>
        <fullName evidence="6 15">Cyclic di-GMP-binding protein</fullName>
    </recommendedName>
    <alternativeName>
        <fullName evidence="14 15">Cellulose synthase regulatory subunit</fullName>
    </alternativeName>
</protein>
<dbReference type="PANTHER" id="PTHR39083">
    <property type="entry name" value="CYCLIC DI-GMP-BINDING PROTEIN"/>
    <property type="match status" value="1"/>
</dbReference>
<dbReference type="UniPathway" id="UPA00694"/>
<evidence type="ECO:0000256" key="11">
    <source>
        <dbReference type="ARBA" id="ARBA00022916"/>
    </source>
</evidence>
<keyword evidence="8 15" id="KW-0997">Cell inner membrane</keyword>
<comment type="subunit">
    <text evidence="5 15">Tightly associated with the cellulose synthase catalytic subunit.</text>
</comment>
<keyword evidence="11 15" id="KW-0135">Cellulose biosynthesis</keyword>
<dbReference type="AlphaFoldDB" id="A0A1W6ZK52"/>
<dbReference type="EMBL" id="CP021111">
    <property type="protein sequence ID" value="ARP97627.1"/>
    <property type="molecule type" value="Genomic_DNA"/>
</dbReference>
<comment type="pathway">
    <text evidence="3 15">Glycan metabolism; bacterial cellulose biosynthesis.</text>
</comment>
<dbReference type="Proteomes" id="UP000194161">
    <property type="component" value="Chromosome"/>
</dbReference>
<comment type="similarity">
    <text evidence="4 15">Belongs to the AcsB/BcsB family.</text>
</comment>
<keyword evidence="12 15" id="KW-1133">Transmembrane helix</keyword>
<evidence type="ECO:0000256" key="3">
    <source>
        <dbReference type="ARBA" id="ARBA00005186"/>
    </source>
</evidence>
<evidence type="ECO:0000256" key="15">
    <source>
        <dbReference type="RuleBase" id="RU365021"/>
    </source>
</evidence>
<evidence type="ECO:0000256" key="4">
    <source>
        <dbReference type="ARBA" id="ARBA00010714"/>
    </source>
</evidence>
<comment type="subcellular location">
    <subcellularLocation>
        <location evidence="2">Cell inner membrane</location>
        <topology evidence="2">Single-pass membrane protein</topology>
    </subcellularLocation>
</comment>
<dbReference type="Gene3D" id="2.60.120.260">
    <property type="entry name" value="Galactose-binding domain-like"/>
    <property type="match status" value="2"/>
</dbReference>
<dbReference type="PRINTS" id="PR01440">
    <property type="entry name" value="CELLSNTHASEB"/>
</dbReference>
<evidence type="ECO:0000313" key="16">
    <source>
        <dbReference type="EMBL" id="ARP97627.1"/>
    </source>
</evidence>
<comment type="function">
    <text evidence="1 15">Binds the cellulose synthase activator, bis-(3'-5') cyclic diguanylic acid (c-di-GMP).</text>
</comment>
<name>A0A1W6ZK52_9BORD</name>
<dbReference type="GO" id="GO:0006011">
    <property type="term" value="P:UDP-alpha-D-glucose metabolic process"/>
    <property type="evidence" value="ECO:0007669"/>
    <property type="project" value="InterPro"/>
</dbReference>
<dbReference type="KEGG" id="bgm:CAL15_24000"/>